<accession>A0A286GSC2</accession>
<protein>
    <submittedName>
        <fullName evidence="4">L-ascorbate metabolism protein UlaG, beta-lactamase superfamily</fullName>
    </submittedName>
</protein>
<sequence length="293" mass="30638">MSAQATWIGTATVLVELGGLTLLTDPAFDPPGTPQYFAVPGSAMRILLRRTAGPAMAVQQLPPIDVVLLSHDGHADNLDTSGRRLLGSVGRVLTTRSAARRLGQPAVGLAPWESHVVRAGEVRLRVTATPARHAPDGWSDVAGEVVGFVVEVVDDGARREPVLYFSGDTVPHPELEEIGRRFGVDVAFLHLGAARFAAAGDTPFSLDADEAVALARSLRARAVVPIHVDDWEHFTLVHDDVVAAFDAAGLSAVLRSLAPGVATGFVGRGGDAAEDPAGRPAGSAGQRSRGRPV</sequence>
<evidence type="ECO:0000313" key="5">
    <source>
        <dbReference type="Proteomes" id="UP000219482"/>
    </source>
</evidence>
<dbReference type="PANTHER" id="PTHR43546:SF9">
    <property type="entry name" value="L-ASCORBATE-6-PHOSPHATE LACTONASE ULAG-RELATED"/>
    <property type="match status" value="1"/>
</dbReference>
<dbReference type="InterPro" id="IPR050114">
    <property type="entry name" value="UPF0173_UPF0282_UlaG_hydrolase"/>
</dbReference>
<dbReference type="Pfam" id="PF12706">
    <property type="entry name" value="Lactamase_B_2"/>
    <property type="match status" value="1"/>
</dbReference>
<feature type="region of interest" description="Disordered" evidence="2">
    <location>
        <begin position="269"/>
        <end position="293"/>
    </location>
</feature>
<dbReference type="AlphaFoldDB" id="A0A286GSC2"/>
<keyword evidence="1" id="KW-0378">Hydrolase</keyword>
<reference evidence="5" key="1">
    <citation type="submission" date="2017-09" db="EMBL/GenBank/DDBJ databases">
        <authorList>
            <person name="Varghese N."/>
            <person name="Submissions S."/>
        </authorList>
    </citation>
    <scope>NUCLEOTIDE SEQUENCE [LARGE SCALE GENOMIC DNA]</scope>
    <source>
        <strain evidence="5">DSM 44270</strain>
    </source>
</reference>
<dbReference type="InterPro" id="IPR036866">
    <property type="entry name" value="RibonucZ/Hydroxyglut_hydro"/>
</dbReference>
<dbReference type="OrthoDB" id="3204284at2"/>
<name>A0A286GSC2_9ACTN</name>
<proteinExistence type="predicted"/>
<feature type="domain" description="Metallo-beta-lactamase" evidence="3">
    <location>
        <begin position="22"/>
        <end position="227"/>
    </location>
</feature>
<evidence type="ECO:0000256" key="2">
    <source>
        <dbReference type="SAM" id="MobiDB-lite"/>
    </source>
</evidence>
<dbReference type="PANTHER" id="PTHR43546">
    <property type="entry name" value="UPF0173 METAL-DEPENDENT HYDROLASE MJ1163-RELATED"/>
    <property type="match status" value="1"/>
</dbReference>
<organism evidence="4 5">
    <name type="scientific">Blastococcus haudaquaticus</name>
    <dbReference type="NCBI Taxonomy" id="1938745"/>
    <lineage>
        <taxon>Bacteria</taxon>
        <taxon>Bacillati</taxon>
        <taxon>Actinomycetota</taxon>
        <taxon>Actinomycetes</taxon>
        <taxon>Geodermatophilales</taxon>
        <taxon>Geodermatophilaceae</taxon>
        <taxon>Blastococcus</taxon>
    </lineage>
</organism>
<dbReference type="SUPFAM" id="SSF56281">
    <property type="entry name" value="Metallo-hydrolase/oxidoreductase"/>
    <property type="match status" value="1"/>
</dbReference>
<evidence type="ECO:0000256" key="1">
    <source>
        <dbReference type="ARBA" id="ARBA00022801"/>
    </source>
</evidence>
<gene>
    <name evidence="4" type="ORF">SAMN06272739_1897</name>
</gene>
<dbReference type="RefSeq" id="WP_097183623.1">
    <property type="nucleotide sequence ID" value="NZ_OCNK01000002.1"/>
</dbReference>
<dbReference type="Proteomes" id="UP000219482">
    <property type="component" value="Unassembled WGS sequence"/>
</dbReference>
<evidence type="ECO:0000313" key="4">
    <source>
        <dbReference type="EMBL" id="SOD98438.1"/>
    </source>
</evidence>
<dbReference type="Gene3D" id="3.60.15.10">
    <property type="entry name" value="Ribonuclease Z/Hydroxyacylglutathione hydrolase-like"/>
    <property type="match status" value="1"/>
</dbReference>
<dbReference type="InterPro" id="IPR001279">
    <property type="entry name" value="Metallo-B-lactamas"/>
</dbReference>
<dbReference type="GO" id="GO:0016787">
    <property type="term" value="F:hydrolase activity"/>
    <property type="evidence" value="ECO:0007669"/>
    <property type="project" value="UniProtKB-KW"/>
</dbReference>
<dbReference type="EMBL" id="OCNK01000002">
    <property type="protein sequence ID" value="SOD98438.1"/>
    <property type="molecule type" value="Genomic_DNA"/>
</dbReference>
<evidence type="ECO:0000259" key="3">
    <source>
        <dbReference type="Pfam" id="PF12706"/>
    </source>
</evidence>
<keyword evidence="5" id="KW-1185">Reference proteome</keyword>